<feature type="domain" description="Septum formation-related" evidence="4">
    <location>
        <begin position="227"/>
        <end position="315"/>
    </location>
</feature>
<feature type="region of interest" description="Disordered" evidence="1">
    <location>
        <begin position="1"/>
        <end position="105"/>
    </location>
</feature>
<evidence type="ECO:0000259" key="3">
    <source>
        <dbReference type="Pfam" id="PF13828"/>
    </source>
</evidence>
<evidence type="ECO:0000313" key="5">
    <source>
        <dbReference type="EMBL" id="TCO21757.1"/>
    </source>
</evidence>
<evidence type="ECO:0000256" key="2">
    <source>
        <dbReference type="SAM" id="Phobius"/>
    </source>
</evidence>
<keyword evidence="2" id="KW-0812">Transmembrane</keyword>
<sequence length="334" mass="36266">MSQPPSGPDQYRPGQNRPDPNRPQDIRPQDTPRDFPTYGRPQPPAQPSYPQPTPYQQYQQPQQPSAYQQPQQQSPYQPQGSPYQPAPQGSPYGQQPSPNWQPYPQQPVYPPAYGYGYGYPGALQDKTNALAIAALVTGLAGLFFGITAPIAIGLGIAALVQIKKRRESGTGQAVAGLVIGSLVTTGWAILLVIMFAIDWTGSGEEYYGAPPPTSSVPATYVDELAVGECFDEVGSDDEVEREVCLEPHDAEMFAVETLPPRPWPGESAVVKASEAACDKAFLSYVGIEIGKSRLDTDFWYPDSASWDEGDRKVLCIAYGPDGDQLDGSVRGTKR</sequence>
<feature type="domain" description="DUF4190" evidence="3">
    <location>
        <begin position="130"/>
        <end position="190"/>
    </location>
</feature>
<dbReference type="Pfam" id="PF13828">
    <property type="entry name" value="DUF4190"/>
    <property type="match status" value="1"/>
</dbReference>
<dbReference type="InterPro" id="IPR026004">
    <property type="entry name" value="Septum_form"/>
</dbReference>
<keyword evidence="6" id="KW-1185">Reference proteome</keyword>
<keyword evidence="2" id="KW-0472">Membrane</keyword>
<keyword evidence="2" id="KW-1133">Transmembrane helix</keyword>
<reference evidence="5 6" key="1">
    <citation type="journal article" date="2015" name="Stand. Genomic Sci.">
        <title>Genomic Encyclopedia of Bacterial and Archaeal Type Strains, Phase III: the genomes of soil and plant-associated and newly described type strains.</title>
        <authorList>
            <person name="Whitman W.B."/>
            <person name="Woyke T."/>
            <person name="Klenk H.P."/>
            <person name="Zhou Y."/>
            <person name="Lilburn T.G."/>
            <person name="Beck B.J."/>
            <person name="De Vos P."/>
            <person name="Vandamme P."/>
            <person name="Eisen J.A."/>
            <person name="Garrity G."/>
            <person name="Hugenholtz P."/>
            <person name="Kyrpides N.C."/>
        </authorList>
    </citation>
    <scope>NUCLEOTIDE SEQUENCE [LARGE SCALE GENOMIC DNA]</scope>
    <source>
        <strain evidence="5 6">VKM Ac-2538</strain>
    </source>
</reference>
<protein>
    <submittedName>
        <fullName evidence="5">Regulator of septum formation</fullName>
    </submittedName>
</protein>
<gene>
    <name evidence="5" type="ORF">EV644_10779</name>
</gene>
<dbReference type="EMBL" id="SLWM01000007">
    <property type="protein sequence ID" value="TCO21757.1"/>
    <property type="molecule type" value="Genomic_DNA"/>
</dbReference>
<dbReference type="InterPro" id="IPR025241">
    <property type="entry name" value="DUF4190"/>
</dbReference>
<feature type="compositionally biased region" description="Basic and acidic residues" evidence="1">
    <location>
        <begin position="19"/>
        <end position="33"/>
    </location>
</feature>
<dbReference type="Proteomes" id="UP000295818">
    <property type="component" value="Unassembled WGS sequence"/>
</dbReference>
<name>A0ABY2BLQ1_9ACTN</name>
<evidence type="ECO:0000259" key="4">
    <source>
        <dbReference type="Pfam" id="PF13845"/>
    </source>
</evidence>
<feature type="transmembrane region" description="Helical" evidence="2">
    <location>
        <begin position="174"/>
        <end position="197"/>
    </location>
</feature>
<feature type="transmembrane region" description="Helical" evidence="2">
    <location>
        <begin position="129"/>
        <end position="162"/>
    </location>
</feature>
<organism evidence="5 6">
    <name type="scientific">Kribbella orskensis</name>
    <dbReference type="NCBI Taxonomy" id="2512216"/>
    <lineage>
        <taxon>Bacteria</taxon>
        <taxon>Bacillati</taxon>
        <taxon>Actinomycetota</taxon>
        <taxon>Actinomycetes</taxon>
        <taxon>Propionibacteriales</taxon>
        <taxon>Kribbellaceae</taxon>
        <taxon>Kribbella</taxon>
    </lineage>
</organism>
<comment type="caution">
    <text evidence="5">The sequence shown here is derived from an EMBL/GenBank/DDBJ whole genome shotgun (WGS) entry which is preliminary data.</text>
</comment>
<proteinExistence type="predicted"/>
<dbReference type="Pfam" id="PF13845">
    <property type="entry name" value="Septum_form"/>
    <property type="match status" value="1"/>
</dbReference>
<evidence type="ECO:0000313" key="6">
    <source>
        <dbReference type="Proteomes" id="UP000295818"/>
    </source>
</evidence>
<feature type="compositionally biased region" description="Low complexity" evidence="1">
    <location>
        <begin position="54"/>
        <end position="98"/>
    </location>
</feature>
<accession>A0ABY2BLQ1</accession>
<dbReference type="RefSeq" id="WP_132190318.1">
    <property type="nucleotide sequence ID" value="NZ_SLWM01000007.1"/>
</dbReference>
<feature type="compositionally biased region" description="Pro residues" evidence="1">
    <location>
        <begin position="41"/>
        <end position="53"/>
    </location>
</feature>
<evidence type="ECO:0000256" key="1">
    <source>
        <dbReference type="SAM" id="MobiDB-lite"/>
    </source>
</evidence>